<dbReference type="InterPro" id="IPR050249">
    <property type="entry name" value="Pseudomonas-type_ThrB"/>
</dbReference>
<name>A0A9W6NH46_9PSED</name>
<dbReference type="SUPFAM" id="SSF56112">
    <property type="entry name" value="Protein kinase-like (PK-like)"/>
    <property type="match status" value="1"/>
</dbReference>
<dbReference type="InterPro" id="IPR002575">
    <property type="entry name" value="Aminoglycoside_PTrfase"/>
</dbReference>
<dbReference type="Proteomes" id="UP001143328">
    <property type="component" value="Unassembled WGS sequence"/>
</dbReference>
<dbReference type="Pfam" id="PF01636">
    <property type="entry name" value="APH"/>
    <property type="match status" value="1"/>
</dbReference>
<dbReference type="GO" id="GO:0009088">
    <property type="term" value="P:threonine biosynthetic process"/>
    <property type="evidence" value="ECO:0007669"/>
    <property type="project" value="TreeGrafter"/>
</dbReference>
<dbReference type="AlphaFoldDB" id="A0A9W6NH46"/>
<dbReference type="InterPro" id="IPR011009">
    <property type="entry name" value="Kinase-like_dom_sf"/>
</dbReference>
<evidence type="ECO:0000313" key="3">
    <source>
        <dbReference type="EMBL" id="GLK90371.1"/>
    </source>
</evidence>
<protein>
    <submittedName>
        <fullName evidence="3">Aminoglycoside phosphotransferase</fullName>
    </submittedName>
</protein>
<gene>
    <name evidence="3" type="ORF">GCM10017655_34340</name>
</gene>
<dbReference type="PANTHER" id="PTHR21064">
    <property type="entry name" value="AMINOGLYCOSIDE PHOSPHOTRANSFERASE DOMAIN-CONTAINING PROTEIN-RELATED"/>
    <property type="match status" value="1"/>
</dbReference>
<dbReference type="Gene3D" id="3.90.1200.10">
    <property type="match status" value="1"/>
</dbReference>
<organism evidence="3 4">
    <name type="scientific">Pseudomonas turukhanskensis</name>
    <dbReference type="NCBI Taxonomy" id="1806536"/>
    <lineage>
        <taxon>Bacteria</taxon>
        <taxon>Pseudomonadati</taxon>
        <taxon>Pseudomonadota</taxon>
        <taxon>Gammaproteobacteria</taxon>
        <taxon>Pseudomonadales</taxon>
        <taxon>Pseudomonadaceae</taxon>
        <taxon>Pseudomonas</taxon>
    </lineage>
</organism>
<sequence length="381" mass="41599">MSNTPLRTAHGLTKDPVAADWPALREADVERLLLEYPHLGVLHSLHWHSPRPFSAAGLITTSTGTLFVKRHHQQVRQAAWLEEEHRLLAHLHAQGAPVAAVVSNRHGRTATVQDEWTYEIHRVAAGVDLYRDALSWTPFQSVHHAHAAGRALAQLHNAAAGYQAPARQTPVLVINAKLIEQEDPLAAITAAAQADSALGTYLQDKDWHAQLSNLLLPYHAELLPLLKQQPALWTHNDWHASNLLWSDDSSTAVVSSVLDFGLADRTFALFDLATAIERNAVPWLDLDSGGSAPADLDAVDALLAGYHAVKPLSATELHTLTALLPLVHIDFAVSEIAYFAGVVQSVSSADIAYNAYLIGHLHWFNGAEGQRLLNHLAQVKP</sequence>
<proteinExistence type="inferred from homology"/>
<dbReference type="EMBL" id="BSFN01000010">
    <property type="protein sequence ID" value="GLK90371.1"/>
    <property type="molecule type" value="Genomic_DNA"/>
</dbReference>
<feature type="domain" description="Aminoglycoside phosphotransferase" evidence="2">
    <location>
        <begin position="59"/>
        <end position="312"/>
    </location>
</feature>
<comment type="similarity">
    <text evidence="1">Belongs to the pseudomonas-type ThrB family.</text>
</comment>
<keyword evidence="4" id="KW-1185">Reference proteome</keyword>
<evidence type="ECO:0000259" key="2">
    <source>
        <dbReference type="Pfam" id="PF01636"/>
    </source>
</evidence>
<dbReference type="RefSeq" id="WP_271196561.1">
    <property type="nucleotide sequence ID" value="NZ_BSFN01000010.1"/>
</dbReference>
<reference evidence="3" key="2">
    <citation type="submission" date="2023-01" db="EMBL/GenBank/DDBJ databases">
        <authorList>
            <person name="Sun Q."/>
            <person name="Evtushenko L."/>
        </authorList>
    </citation>
    <scope>NUCLEOTIDE SEQUENCE</scope>
    <source>
        <strain evidence="3">VKM B-2935</strain>
    </source>
</reference>
<dbReference type="GO" id="GO:0004413">
    <property type="term" value="F:homoserine kinase activity"/>
    <property type="evidence" value="ECO:0007669"/>
    <property type="project" value="TreeGrafter"/>
</dbReference>
<comment type="caution">
    <text evidence="3">The sequence shown here is derived from an EMBL/GenBank/DDBJ whole genome shotgun (WGS) entry which is preliminary data.</text>
</comment>
<reference evidence="3" key="1">
    <citation type="journal article" date="2014" name="Int. J. Syst. Evol. Microbiol.">
        <title>Complete genome sequence of Corynebacterium casei LMG S-19264T (=DSM 44701T), isolated from a smear-ripened cheese.</title>
        <authorList>
            <consortium name="US DOE Joint Genome Institute (JGI-PGF)"/>
            <person name="Walter F."/>
            <person name="Albersmeier A."/>
            <person name="Kalinowski J."/>
            <person name="Ruckert C."/>
        </authorList>
    </citation>
    <scope>NUCLEOTIDE SEQUENCE</scope>
    <source>
        <strain evidence="3">VKM B-2935</strain>
    </source>
</reference>
<evidence type="ECO:0000256" key="1">
    <source>
        <dbReference type="ARBA" id="ARBA00038240"/>
    </source>
</evidence>
<dbReference type="PANTHER" id="PTHR21064:SF6">
    <property type="entry name" value="AMINOGLYCOSIDE PHOSPHOTRANSFERASE DOMAIN-CONTAINING PROTEIN"/>
    <property type="match status" value="1"/>
</dbReference>
<accession>A0A9W6NH46</accession>
<evidence type="ECO:0000313" key="4">
    <source>
        <dbReference type="Proteomes" id="UP001143328"/>
    </source>
</evidence>
<dbReference type="Gene3D" id="3.30.200.20">
    <property type="entry name" value="Phosphorylase Kinase, domain 1"/>
    <property type="match status" value="1"/>
</dbReference>